<accession>O33026</accession>
<proteinExistence type="predicted"/>
<evidence type="ECO:0000313" key="1">
    <source>
        <dbReference type="EMBL" id="CAB10645.1"/>
    </source>
</evidence>
<reference evidence="1" key="3">
    <citation type="submission" date="1997-07" db="EMBL/GenBank/DDBJ databases">
        <authorList>
            <person name="Parkhill J."/>
            <person name="Barrell B.G."/>
            <person name="Rajandream M.A."/>
        </authorList>
    </citation>
    <scope>NUCLEOTIDE SEQUENCE</scope>
</reference>
<organism evidence="1">
    <name type="scientific">Mycobacterium leprae</name>
    <dbReference type="NCBI Taxonomy" id="1769"/>
    <lineage>
        <taxon>Bacteria</taxon>
        <taxon>Bacillati</taxon>
        <taxon>Actinomycetota</taxon>
        <taxon>Actinomycetes</taxon>
        <taxon>Mycobacteriales</taxon>
        <taxon>Mycobacteriaceae</taxon>
        <taxon>Mycobacterium</taxon>
    </lineage>
</organism>
<gene>
    <name evidence="1" type="primary">MLCB250.51c</name>
</gene>
<reference evidence="1" key="2">
    <citation type="submission" date="1997-07" db="EMBL/GenBank/DDBJ databases">
        <authorList>
            <person name="Seeger K.J."/>
            <person name="Harris D."/>
        </authorList>
    </citation>
    <scope>NUCLEOTIDE SEQUENCE</scope>
</reference>
<name>O33026_MYCLR</name>
<sequence>MQHLSQGGHVSARIGDNARYTPRSSICPTAAKTTQACQFKYILLLAIVTGVRGSVKIHIGRPLVPANPDWPPDYPHSSPLHITNSMCYITVPAGSKGNRSKQTFADAPRKVTESATNQYHNFPGDLLRECADTIRMAGSAATHGYVAGRSPIFDPGDSRTGYCGEAKGKQHPLRTLAPNSTFFSRH</sequence>
<reference evidence="1" key="1">
    <citation type="journal article" date="1993" name="Mol. Microbiol.">
        <title>Use of an ordered cosmid library to deduce the genomic organization of Mycobacterium leprae.</title>
        <authorList>
            <person name="Eiglmeier K."/>
            <person name="Honore N."/>
            <person name="Woods S.A."/>
            <person name="Caudron B."/>
            <person name="Cole S.T."/>
        </authorList>
    </citation>
    <scope>NUCLEOTIDE SEQUENCE</scope>
</reference>
<dbReference type="AlphaFoldDB" id="O33026"/>
<dbReference type="EMBL" id="Z97369">
    <property type="protein sequence ID" value="CAB10645.1"/>
    <property type="molecule type" value="Genomic_DNA"/>
</dbReference>
<protein>
    <submittedName>
        <fullName evidence="1">Uncharacterized protein</fullName>
    </submittedName>
</protein>